<gene>
    <name evidence="10" type="ORF">HJG63_004405</name>
</gene>
<evidence type="ECO:0000313" key="10">
    <source>
        <dbReference type="EMBL" id="KAF6400889.1"/>
    </source>
</evidence>
<dbReference type="Pfam" id="PF00089">
    <property type="entry name" value="Trypsin"/>
    <property type="match status" value="1"/>
</dbReference>
<dbReference type="InterPro" id="IPR009003">
    <property type="entry name" value="Peptidase_S1_PA"/>
</dbReference>
<dbReference type="PANTHER" id="PTHR24257:SF16">
    <property type="entry name" value="NEUTROPHIL ELASTASE"/>
    <property type="match status" value="1"/>
</dbReference>
<dbReference type="SMART" id="SM00020">
    <property type="entry name" value="Tryp_SPc"/>
    <property type="match status" value="1"/>
</dbReference>
<evidence type="ECO:0000256" key="1">
    <source>
        <dbReference type="ARBA" id="ARBA00022670"/>
    </source>
</evidence>
<dbReference type="GO" id="GO:0002438">
    <property type="term" value="P:acute inflammatory response to antigenic stimulus"/>
    <property type="evidence" value="ECO:0007669"/>
    <property type="project" value="TreeGrafter"/>
</dbReference>
<evidence type="ECO:0000313" key="11">
    <source>
        <dbReference type="Proteomes" id="UP000593571"/>
    </source>
</evidence>
<dbReference type="PRINTS" id="PR00722">
    <property type="entry name" value="CHYMOTRYPSIN"/>
</dbReference>
<organism evidence="10 11">
    <name type="scientific">Rousettus aegyptiacus</name>
    <name type="common">Egyptian fruit bat</name>
    <name type="synonym">Pteropus aegyptiacus</name>
    <dbReference type="NCBI Taxonomy" id="9407"/>
    <lineage>
        <taxon>Eukaryota</taxon>
        <taxon>Metazoa</taxon>
        <taxon>Chordata</taxon>
        <taxon>Craniata</taxon>
        <taxon>Vertebrata</taxon>
        <taxon>Euteleostomi</taxon>
        <taxon>Mammalia</taxon>
        <taxon>Eutheria</taxon>
        <taxon>Laurasiatheria</taxon>
        <taxon>Chiroptera</taxon>
        <taxon>Yinpterochiroptera</taxon>
        <taxon>Pteropodoidea</taxon>
        <taxon>Pteropodidae</taxon>
        <taxon>Rousettinae</taxon>
        <taxon>Rousettus</taxon>
    </lineage>
</organism>
<dbReference type="InterPro" id="IPR033116">
    <property type="entry name" value="TRYPSIN_SER"/>
</dbReference>
<dbReference type="InterPro" id="IPR001254">
    <property type="entry name" value="Trypsin_dom"/>
</dbReference>
<dbReference type="KEGG" id="ray:107500956"/>
<feature type="signal peptide" evidence="8">
    <location>
        <begin position="1"/>
        <end position="27"/>
    </location>
</feature>
<evidence type="ECO:0000259" key="9">
    <source>
        <dbReference type="PROSITE" id="PS50240"/>
    </source>
</evidence>
<keyword evidence="3 7" id="KW-0378">Hydrolase</keyword>
<feature type="chain" id="PRO_5029745253" evidence="8">
    <location>
        <begin position="28"/>
        <end position="265"/>
    </location>
</feature>
<accession>A0A7J8BQU6</accession>
<sequence>MARRGGLSSPALARILLAALLGGPTLASEIVGGQQARPHAWPFMASLQRRGSHFCGGTLVAPNFVMSAAHCVNSMNSQTVQVVLGAHNLRRRERTQQTFAVQRVFENGFDRTNLLNDIVLLQLNGSATINANVRVARLPRQDQGVGNGVRCLAMGWGQLGTNQPPPRVLQQLNVTVVTAQCRPTNVCTMVPGRRAGICFGDSGGPLVCNGVVHGIDSFIVGRCGSGVYPDAFAPVAQYADWIESVIRGPSDQPSVHPRDPESETH</sequence>
<keyword evidence="2 8" id="KW-0732">Signal</keyword>
<name>A0A7J8BQU6_ROUAE</name>
<keyword evidence="1 7" id="KW-0645">Protease</keyword>
<evidence type="ECO:0000256" key="7">
    <source>
        <dbReference type="RuleBase" id="RU363034"/>
    </source>
</evidence>
<evidence type="ECO:0000256" key="6">
    <source>
        <dbReference type="ARBA" id="ARBA00023180"/>
    </source>
</evidence>
<dbReference type="InterPro" id="IPR001314">
    <property type="entry name" value="Peptidase_S1A"/>
</dbReference>
<dbReference type="PROSITE" id="PS00135">
    <property type="entry name" value="TRYPSIN_SER"/>
    <property type="match status" value="1"/>
</dbReference>
<evidence type="ECO:0000256" key="3">
    <source>
        <dbReference type="ARBA" id="ARBA00022801"/>
    </source>
</evidence>
<comment type="caution">
    <text evidence="10">The sequence shown here is derived from an EMBL/GenBank/DDBJ whole genome shotgun (WGS) entry which is preliminary data.</text>
</comment>
<dbReference type="InterPro" id="IPR050850">
    <property type="entry name" value="Peptidase_S1_Elastase_sf"/>
</dbReference>
<evidence type="ECO:0000256" key="4">
    <source>
        <dbReference type="ARBA" id="ARBA00022825"/>
    </source>
</evidence>
<dbReference type="GO" id="GO:0006508">
    <property type="term" value="P:proteolysis"/>
    <property type="evidence" value="ECO:0007669"/>
    <property type="project" value="UniProtKB-KW"/>
</dbReference>
<dbReference type="PROSITE" id="PS50240">
    <property type="entry name" value="TRYPSIN_DOM"/>
    <property type="match status" value="1"/>
</dbReference>
<dbReference type="CDD" id="cd00190">
    <property type="entry name" value="Tryp_SPc"/>
    <property type="match status" value="1"/>
</dbReference>
<keyword evidence="11" id="KW-1185">Reference proteome</keyword>
<dbReference type="GO" id="GO:0005615">
    <property type="term" value="C:extracellular space"/>
    <property type="evidence" value="ECO:0007669"/>
    <property type="project" value="TreeGrafter"/>
</dbReference>
<proteinExistence type="predicted"/>
<dbReference type="PROSITE" id="PS00134">
    <property type="entry name" value="TRYPSIN_HIS"/>
    <property type="match status" value="1"/>
</dbReference>
<evidence type="ECO:0000256" key="5">
    <source>
        <dbReference type="ARBA" id="ARBA00023157"/>
    </source>
</evidence>
<dbReference type="InterPro" id="IPR043504">
    <property type="entry name" value="Peptidase_S1_PA_chymotrypsin"/>
</dbReference>
<dbReference type="GO" id="GO:0006909">
    <property type="term" value="P:phagocytosis"/>
    <property type="evidence" value="ECO:0007669"/>
    <property type="project" value="TreeGrafter"/>
</dbReference>
<reference evidence="10 11" key="1">
    <citation type="journal article" date="2020" name="Nature">
        <title>Six reference-quality genomes reveal evolution of bat adaptations.</title>
        <authorList>
            <person name="Jebb D."/>
            <person name="Huang Z."/>
            <person name="Pippel M."/>
            <person name="Hughes G.M."/>
            <person name="Lavrichenko K."/>
            <person name="Devanna P."/>
            <person name="Winkler S."/>
            <person name="Jermiin L.S."/>
            <person name="Skirmuntt E.C."/>
            <person name="Katzourakis A."/>
            <person name="Burkitt-Gray L."/>
            <person name="Ray D.A."/>
            <person name="Sullivan K.A.M."/>
            <person name="Roscito J.G."/>
            <person name="Kirilenko B.M."/>
            <person name="Davalos L.M."/>
            <person name="Corthals A.P."/>
            <person name="Power M.L."/>
            <person name="Jones G."/>
            <person name="Ransome R.D."/>
            <person name="Dechmann D.K.N."/>
            <person name="Locatelli A.G."/>
            <person name="Puechmaille S.J."/>
            <person name="Fedrigo O."/>
            <person name="Jarvis E.D."/>
            <person name="Hiller M."/>
            <person name="Vernes S.C."/>
            <person name="Myers E.W."/>
            <person name="Teeling E.C."/>
        </authorList>
    </citation>
    <scope>NUCLEOTIDE SEQUENCE [LARGE SCALE GENOMIC DNA]</scope>
    <source>
        <strain evidence="10">MRouAeg1</strain>
        <tissue evidence="10">Muscle</tissue>
    </source>
</reference>
<dbReference type="FunFam" id="2.40.10.10:FF:000052">
    <property type="entry name" value="Neutrophil elastase"/>
    <property type="match status" value="1"/>
</dbReference>
<evidence type="ECO:0000256" key="2">
    <source>
        <dbReference type="ARBA" id="ARBA00022729"/>
    </source>
</evidence>
<dbReference type="GO" id="GO:0005737">
    <property type="term" value="C:cytoplasm"/>
    <property type="evidence" value="ECO:0007669"/>
    <property type="project" value="UniProtKB-ARBA"/>
</dbReference>
<evidence type="ECO:0000256" key="8">
    <source>
        <dbReference type="SAM" id="SignalP"/>
    </source>
</evidence>
<dbReference type="PANTHER" id="PTHR24257">
    <property type="entry name" value="CHYMOTRYPSIN-LIKE ELASTASE FAMILY MEMBER"/>
    <property type="match status" value="1"/>
</dbReference>
<dbReference type="AlphaFoldDB" id="A0A7J8BQU6"/>
<dbReference type="OrthoDB" id="8440449at2759"/>
<protein>
    <submittedName>
        <fullName evidence="10">Elastase, neutrophil expressed</fullName>
    </submittedName>
</protein>
<keyword evidence="5" id="KW-1015">Disulfide bond</keyword>
<dbReference type="SUPFAM" id="SSF50494">
    <property type="entry name" value="Trypsin-like serine proteases"/>
    <property type="match status" value="1"/>
</dbReference>
<dbReference type="Gene3D" id="2.40.10.10">
    <property type="entry name" value="Trypsin-like serine proteases"/>
    <property type="match status" value="2"/>
</dbReference>
<keyword evidence="4 7" id="KW-0720">Serine protease</keyword>
<dbReference type="GO" id="GO:0004252">
    <property type="term" value="F:serine-type endopeptidase activity"/>
    <property type="evidence" value="ECO:0007669"/>
    <property type="project" value="InterPro"/>
</dbReference>
<dbReference type="InterPro" id="IPR018114">
    <property type="entry name" value="TRYPSIN_HIS"/>
</dbReference>
<dbReference type="EMBL" id="JACASE010000016">
    <property type="protein sequence ID" value="KAF6400889.1"/>
    <property type="molecule type" value="Genomic_DNA"/>
</dbReference>
<dbReference type="Proteomes" id="UP000593571">
    <property type="component" value="Unassembled WGS sequence"/>
</dbReference>
<feature type="domain" description="Peptidase S1" evidence="9">
    <location>
        <begin position="30"/>
        <end position="247"/>
    </location>
</feature>
<keyword evidence="6" id="KW-0325">Glycoprotein</keyword>